<gene>
    <name evidence="3" type="ORF">GCM10010358_68090</name>
</gene>
<organism evidence="3 4">
    <name type="scientific">Streptomyces minutiscleroticus</name>
    <dbReference type="NCBI Taxonomy" id="68238"/>
    <lineage>
        <taxon>Bacteria</taxon>
        <taxon>Bacillati</taxon>
        <taxon>Actinomycetota</taxon>
        <taxon>Actinomycetes</taxon>
        <taxon>Kitasatosporales</taxon>
        <taxon>Streptomycetaceae</taxon>
        <taxon>Streptomyces</taxon>
    </lineage>
</organism>
<dbReference type="AlphaFoldDB" id="A0A918NXV6"/>
<dbReference type="EMBL" id="BMVU01000055">
    <property type="protein sequence ID" value="GGY05091.1"/>
    <property type="molecule type" value="Genomic_DNA"/>
</dbReference>
<evidence type="ECO:0000256" key="1">
    <source>
        <dbReference type="SAM" id="Coils"/>
    </source>
</evidence>
<accession>A0A918NXV6</accession>
<protein>
    <submittedName>
        <fullName evidence="3">Uncharacterized protein</fullName>
    </submittedName>
</protein>
<proteinExistence type="predicted"/>
<comment type="caution">
    <text evidence="3">The sequence shown here is derived from an EMBL/GenBank/DDBJ whole genome shotgun (WGS) entry which is preliminary data.</text>
</comment>
<sequence length="273" mass="30060">MTTSPELTIPTPSGPVFATAQDHQDGRAVLYTLRGAVRGQVCVTGTHDRYHWDQFTALRVSFGSCDVMAELAPQESLPHLRSATTRYVGSVIRSTGEGEPYQQVQSLESTAGREPSEKTAQTLTAVLHACGEDTACRPDLPRLLDAAREGDTPALLRFLTSVLTQCEKDAARYEKEAAEHLRDGRAAAALWWALARQLTAAYAPLPVLAWWLADYTGSQARRALVAPDLARISQQAAANQRQDHARFTAEVASLRAQQRTRRPRWTTPAAERR</sequence>
<reference evidence="3" key="1">
    <citation type="journal article" date="2014" name="Int. J. Syst. Evol. Microbiol.">
        <title>Complete genome sequence of Corynebacterium casei LMG S-19264T (=DSM 44701T), isolated from a smear-ripened cheese.</title>
        <authorList>
            <consortium name="US DOE Joint Genome Institute (JGI-PGF)"/>
            <person name="Walter F."/>
            <person name="Albersmeier A."/>
            <person name="Kalinowski J."/>
            <person name="Ruckert C."/>
        </authorList>
    </citation>
    <scope>NUCLEOTIDE SEQUENCE</scope>
    <source>
        <strain evidence="3">JCM 4790</strain>
    </source>
</reference>
<evidence type="ECO:0000313" key="4">
    <source>
        <dbReference type="Proteomes" id="UP000619244"/>
    </source>
</evidence>
<dbReference type="RefSeq" id="WP_190194203.1">
    <property type="nucleotide sequence ID" value="NZ_BMVU01000055.1"/>
</dbReference>
<evidence type="ECO:0000313" key="3">
    <source>
        <dbReference type="EMBL" id="GGY05091.1"/>
    </source>
</evidence>
<name>A0A918NXV6_9ACTN</name>
<reference evidence="3" key="2">
    <citation type="submission" date="2020-09" db="EMBL/GenBank/DDBJ databases">
        <authorList>
            <person name="Sun Q."/>
            <person name="Ohkuma M."/>
        </authorList>
    </citation>
    <scope>NUCLEOTIDE SEQUENCE</scope>
    <source>
        <strain evidence="3">JCM 4790</strain>
    </source>
</reference>
<evidence type="ECO:0000256" key="2">
    <source>
        <dbReference type="SAM" id="MobiDB-lite"/>
    </source>
</evidence>
<feature type="coiled-coil region" evidence="1">
    <location>
        <begin position="156"/>
        <end position="183"/>
    </location>
</feature>
<feature type="region of interest" description="Disordered" evidence="2">
    <location>
        <begin position="253"/>
        <end position="273"/>
    </location>
</feature>
<keyword evidence="1" id="KW-0175">Coiled coil</keyword>
<dbReference type="Proteomes" id="UP000619244">
    <property type="component" value="Unassembled WGS sequence"/>
</dbReference>
<keyword evidence="4" id="KW-1185">Reference proteome</keyword>